<sequence>MRFLFFVFLTISICLACTNFDKYLKLFCQYGAESSPCTVENYNAFKTACCSLPGSCSFSEFPKDNVCCFTKECLARCFPGKKYQLGSVY</sequence>
<dbReference type="EnsemblMetazoa" id="CJA05310.1">
    <property type="protein sequence ID" value="CJA05310.1"/>
    <property type="gene ID" value="WBGene00124514"/>
</dbReference>
<feature type="signal peptide" evidence="1">
    <location>
        <begin position="1"/>
        <end position="16"/>
    </location>
</feature>
<proteinExistence type="predicted"/>
<protein>
    <recommendedName>
        <fullName evidence="4">WAP domain-containing protein</fullName>
    </recommendedName>
</protein>
<evidence type="ECO:0008006" key="4">
    <source>
        <dbReference type="Google" id="ProtNLM"/>
    </source>
</evidence>
<reference evidence="3" key="1">
    <citation type="submission" date="2010-08" db="EMBL/GenBank/DDBJ databases">
        <authorList>
            <consortium name="Caenorhabditis japonica Sequencing Consortium"/>
            <person name="Wilson R.K."/>
        </authorList>
    </citation>
    <scope>NUCLEOTIDE SEQUENCE [LARGE SCALE GENOMIC DNA]</scope>
    <source>
        <strain evidence="3">DF5081</strain>
    </source>
</reference>
<reference evidence="2" key="2">
    <citation type="submission" date="2022-06" db="UniProtKB">
        <authorList>
            <consortium name="EnsemblMetazoa"/>
        </authorList>
    </citation>
    <scope>IDENTIFICATION</scope>
    <source>
        <strain evidence="2">DF5081</strain>
    </source>
</reference>
<keyword evidence="3" id="KW-1185">Reference proteome</keyword>
<feature type="chain" id="PRO_5035790382" description="WAP domain-containing protein" evidence="1">
    <location>
        <begin position="17"/>
        <end position="89"/>
    </location>
</feature>
<keyword evidence="1" id="KW-0732">Signal</keyword>
<accession>A0A8R1DL03</accession>
<evidence type="ECO:0000313" key="2">
    <source>
        <dbReference type="EnsemblMetazoa" id="CJA05310.1"/>
    </source>
</evidence>
<name>A0A8R1DL03_CAEJA</name>
<dbReference type="AlphaFoldDB" id="A0A8R1DL03"/>
<dbReference type="Proteomes" id="UP000005237">
    <property type="component" value="Unassembled WGS sequence"/>
</dbReference>
<evidence type="ECO:0000313" key="3">
    <source>
        <dbReference type="Proteomes" id="UP000005237"/>
    </source>
</evidence>
<evidence type="ECO:0000256" key="1">
    <source>
        <dbReference type="SAM" id="SignalP"/>
    </source>
</evidence>
<organism evidence="2 3">
    <name type="scientific">Caenorhabditis japonica</name>
    <dbReference type="NCBI Taxonomy" id="281687"/>
    <lineage>
        <taxon>Eukaryota</taxon>
        <taxon>Metazoa</taxon>
        <taxon>Ecdysozoa</taxon>
        <taxon>Nematoda</taxon>
        <taxon>Chromadorea</taxon>
        <taxon>Rhabditida</taxon>
        <taxon>Rhabditina</taxon>
        <taxon>Rhabditomorpha</taxon>
        <taxon>Rhabditoidea</taxon>
        <taxon>Rhabditidae</taxon>
        <taxon>Peloderinae</taxon>
        <taxon>Caenorhabditis</taxon>
    </lineage>
</organism>